<dbReference type="Proteomes" id="UP001595190">
    <property type="component" value="Unassembled WGS sequence"/>
</dbReference>
<accession>A0ABV6ZE28</accession>
<sequence length="95" mass="10609">MLTWPRDASLYHGDTCFPFSQSIAMTTEQANLLRACYLSGQMSEAQWQEHIRNGDVTEEVPSPATGAKSLPDMLAELEAIYDLRPPAKTLVRPEI</sequence>
<organism evidence="1 2">
    <name type="scientific">Labrys neptuniae</name>
    <dbReference type="NCBI Taxonomy" id="376174"/>
    <lineage>
        <taxon>Bacteria</taxon>
        <taxon>Pseudomonadati</taxon>
        <taxon>Pseudomonadota</taxon>
        <taxon>Alphaproteobacteria</taxon>
        <taxon>Hyphomicrobiales</taxon>
        <taxon>Xanthobacteraceae</taxon>
        <taxon>Labrys</taxon>
    </lineage>
</organism>
<reference evidence="1 2" key="1">
    <citation type="submission" date="2024-09" db="EMBL/GenBank/DDBJ databases">
        <title>Description of Labrys sedimenti sp. nov., isolated from a diclofenac-degrading enrichment culture, and genome-based reclassification of Labrys portucalensis as a later heterotypic synonym of Labrys neptuniae.</title>
        <authorList>
            <person name="Tancsics A."/>
            <person name="Csepanyi A."/>
        </authorList>
    </citation>
    <scope>NUCLEOTIDE SEQUENCE [LARGE SCALE GENOMIC DNA]</scope>
    <source>
        <strain evidence="1 2">LMG 23412</strain>
    </source>
</reference>
<proteinExistence type="predicted"/>
<gene>
    <name evidence="1" type="ORF">ACETRX_12200</name>
</gene>
<dbReference type="RefSeq" id="WP_394310601.1">
    <property type="nucleotide sequence ID" value="NZ_JBHGPK010000003.1"/>
</dbReference>
<evidence type="ECO:0000313" key="2">
    <source>
        <dbReference type="Proteomes" id="UP001595190"/>
    </source>
</evidence>
<comment type="caution">
    <text evidence="1">The sequence shown here is derived from an EMBL/GenBank/DDBJ whole genome shotgun (WGS) entry which is preliminary data.</text>
</comment>
<evidence type="ECO:0000313" key="1">
    <source>
        <dbReference type="EMBL" id="MFC2250378.1"/>
    </source>
</evidence>
<dbReference type="EMBL" id="JBHGPK010000003">
    <property type="protein sequence ID" value="MFC2250378.1"/>
    <property type="molecule type" value="Genomic_DNA"/>
</dbReference>
<name>A0ABV6ZE28_9HYPH</name>
<protein>
    <submittedName>
        <fullName evidence="1">Uncharacterized protein</fullName>
    </submittedName>
</protein>